<feature type="non-terminal residue" evidence="6">
    <location>
        <position position="548"/>
    </location>
</feature>
<keyword evidence="5" id="KW-1185">Reference proteome</keyword>
<dbReference type="InterPro" id="IPR014853">
    <property type="entry name" value="VWF/SSPO/ZAN-like_Cys-rich_dom"/>
</dbReference>
<accession>A0A6I9YSI3</accession>
<dbReference type="Proteomes" id="UP000504617">
    <property type="component" value="Unplaced"/>
</dbReference>
<evidence type="ECO:0000256" key="1">
    <source>
        <dbReference type="ARBA" id="ARBA00023157"/>
    </source>
</evidence>
<evidence type="ECO:0000256" key="3">
    <source>
        <dbReference type="SAM" id="Phobius"/>
    </source>
</evidence>
<dbReference type="OrthoDB" id="9048326at2759"/>
<organism evidence="5 6">
    <name type="scientific">Thamnophis sirtalis</name>
    <dbReference type="NCBI Taxonomy" id="35019"/>
    <lineage>
        <taxon>Eukaryota</taxon>
        <taxon>Metazoa</taxon>
        <taxon>Chordata</taxon>
        <taxon>Craniata</taxon>
        <taxon>Vertebrata</taxon>
        <taxon>Euteleostomi</taxon>
        <taxon>Lepidosauria</taxon>
        <taxon>Squamata</taxon>
        <taxon>Bifurcata</taxon>
        <taxon>Unidentata</taxon>
        <taxon>Episquamata</taxon>
        <taxon>Toxicofera</taxon>
        <taxon>Serpentes</taxon>
        <taxon>Colubroidea</taxon>
        <taxon>Colubridae</taxon>
        <taxon>Natricinae</taxon>
        <taxon>Thamnophis</taxon>
    </lineage>
</organism>
<gene>
    <name evidence="6" type="primary">LOC106553007</name>
</gene>
<dbReference type="Pfam" id="PF12714">
    <property type="entry name" value="TILa"/>
    <property type="match status" value="1"/>
</dbReference>
<dbReference type="Pfam" id="PF01826">
    <property type="entry name" value="TIL"/>
    <property type="match status" value="1"/>
</dbReference>
<dbReference type="FunFam" id="2.10.25.10:FF:000055">
    <property type="entry name" value="alpha-tectorin isoform X1"/>
    <property type="match status" value="1"/>
</dbReference>
<dbReference type="InterPro" id="IPR002919">
    <property type="entry name" value="TIL_dom"/>
</dbReference>
<dbReference type="RefSeq" id="XP_013926894.1">
    <property type="nucleotide sequence ID" value="XM_014071419.1"/>
</dbReference>
<dbReference type="SMART" id="SM00832">
    <property type="entry name" value="C8"/>
    <property type="match status" value="1"/>
</dbReference>
<feature type="transmembrane region" description="Helical" evidence="3">
    <location>
        <begin position="83"/>
        <end position="101"/>
    </location>
</feature>
<feature type="domain" description="VWFD" evidence="4">
    <location>
        <begin position="28"/>
        <end position="208"/>
    </location>
</feature>
<dbReference type="GeneID" id="106553007"/>
<dbReference type="SUPFAM" id="SSF57567">
    <property type="entry name" value="Serine protease inhibitors"/>
    <property type="match status" value="1"/>
</dbReference>
<dbReference type="InterPro" id="IPR025615">
    <property type="entry name" value="TILa_dom"/>
</dbReference>
<keyword evidence="1" id="KW-1015">Disulfide bond</keyword>
<evidence type="ECO:0000313" key="6">
    <source>
        <dbReference type="RefSeq" id="XP_013926894.1"/>
    </source>
</evidence>
<dbReference type="KEGG" id="tsr:106553007"/>
<dbReference type="AlphaFoldDB" id="A0A6I9YSI3"/>
<dbReference type="Pfam" id="PF00094">
    <property type="entry name" value="VWD"/>
    <property type="match status" value="2"/>
</dbReference>
<protein>
    <submittedName>
        <fullName evidence="6">IgGFc-binding protein-like</fullName>
    </submittedName>
</protein>
<reference evidence="6" key="1">
    <citation type="submission" date="2025-08" db="UniProtKB">
        <authorList>
            <consortium name="RefSeq"/>
        </authorList>
    </citation>
    <scope>IDENTIFICATION</scope>
</reference>
<name>A0A6I9YSI3_9SAUR</name>
<dbReference type="PANTHER" id="PTHR37860:SF3">
    <property type="entry name" value="VWFD DOMAIN-CONTAINING PROTEIN"/>
    <property type="match status" value="1"/>
</dbReference>
<keyword evidence="2" id="KW-0325">Glycoprotein</keyword>
<sequence length="548" mass="61227">MSTPIQCRKKETYKMQNGQKVCVPQTSAICLARGDPHYWTFDRRKYDFMGTCTYTIAKTCGPDTTLPAFHITIKNENRGMKRVSYVGLVTVQVYGYIIAVARKEHGFVRVNNQRFRLPVTLIKDKLWLFQSGTFATIETDFALRVSYDWNSNFAVNISSSFFENVCGLCGDYNGKPEDDFRTSTGSLAPGPVAFGQSWKVEDGDPLCWSDCHGECKKAPEKNLIPYRGETFCGWISKKGGPFSRCHSLVEPDIFVENCAYDLFVYEGHREALCQALKSYVDACQQEGGVVLDWRSLVGCPLPCPENSVYNICGSVCPATCSNEALPPHCSSSQCVESCQCKEDFVMDAGKCVPRAACGCLFEGRLLAPNEEFWGDNTCTKRCTCDPQNKEVKCRDTKCSQGEQCQVKNGIQNCYAISYGTCSVIGHSHYHGFDGHTVNFQGTCLYRFAGLSQKKPGLVAFQILVQNSHQGGWSGTPKRVVKIEIYNLEITVSWAYLGRITVNGQLTNLPYKMGPDQIIVYQKGWDTVIQTDFGLVVTFNWQSHLTVTV</sequence>
<keyword evidence="3" id="KW-0812">Transmembrane</keyword>
<dbReference type="SMART" id="SM00216">
    <property type="entry name" value="VWD"/>
    <property type="match status" value="2"/>
</dbReference>
<dbReference type="InterPro" id="IPR001846">
    <property type="entry name" value="VWF_type-D"/>
</dbReference>
<dbReference type="Gene3D" id="2.10.25.10">
    <property type="entry name" value="Laminin"/>
    <property type="match status" value="1"/>
</dbReference>
<proteinExistence type="predicted"/>
<evidence type="ECO:0000259" key="4">
    <source>
        <dbReference type="PROSITE" id="PS51233"/>
    </source>
</evidence>
<dbReference type="PANTHER" id="PTHR37860">
    <property type="entry name" value="AGAP008810-PA"/>
    <property type="match status" value="1"/>
</dbReference>
<evidence type="ECO:0000313" key="5">
    <source>
        <dbReference type="Proteomes" id="UP000504617"/>
    </source>
</evidence>
<evidence type="ECO:0000256" key="2">
    <source>
        <dbReference type="ARBA" id="ARBA00023180"/>
    </source>
</evidence>
<dbReference type="InterPro" id="IPR036084">
    <property type="entry name" value="Ser_inhib-like_sf"/>
</dbReference>
<keyword evidence="3" id="KW-0472">Membrane</keyword>
<keyword evidence="3" id="KW-1133">Transmembrane helix</keyword>
<feature type="domain" description="VWFD" evidence="4">
    <location>
        <begin position="419"/>
        <end position="548"/>
    </location>
</feature>
<dbReference type="PROSITE" id="PS51233">
    <property type="entry name" value="VWFD"/>
    <property type="match status" value="2"/>
</dbReference>
<dbReference type="Pfam" id="PF08742">
    <property type="entry name" value="C8"/>
    <property type="match status" value="1"/>
</dbReference>
<dbReference type="CDD" id="cd19941">
    <property type="entry name" value="TIL"/>
    <property type="match status" value="1"/>
</dbReference>